<feature type="transmembrane region" description="Helical" evidence="15">
    <location>
        <begin position="26"/>
        <end position="50"/>
    </location>
</feature>
<feature type="domain" description="Thioredoxin" evidence="16">
    <location>
        <begin position="403"/>
        <end position="544"/>
    </location>
</feature>
<evidence type="ECO:0000256" key="9">
    <source>
        <dbReference type="ARBA" id="ARBA00023235"/>
    </source>
</evidence>
<dbReference type="Proteomes" id="UP000887572">
    <property type="component" value="Unplaced"/>
</dbReference>
<evidence type="ECO:0000256" key="10">
    <source>
        <dbReference type="ARBA" id="ARBA00023284"/>
    </source>
</evidence>
<dbReference type="CDD" id="cd02982">
    <property type="entry name" value="PDI_b'_family"/>
    <property type="match status" value="1"/>
</dbReference>
<evidence type="ECO:0000256" key="14">
    <source>
        <dbReference type="SAM" id="MobiDB-lite"/>
    </source>
</evidence>
<evidence type="ECO:0000256" key="11">
    <source>
        <dbReference type="PIRSR" id="PIRSR605792-51"/>
    </source>
</evidence>
<dbReference type="GO" id="GO:0003810">
    <property type="term" value="F:protein-glutamine gamma-glutamyltransferase activity"/>
    <property type="evidence" value="ECO:0007669"/>
    <property type="project" value="UniProtKB-ARBA"/>
</dbReference>
<evidence type="ECO:0000256" key="1">
    <source>
        <dbReference type="ARBA" id="ARBA00001182"/>
    </source>
</evidence>
<dbReference type="WBParaSite" id="Gr19_v10_g1278.t1">
    <property type="protein sequence ID" value="Gr19_v10_g1278.t1"/>
    <property type="gene ID" value="Gr19_v10_g1278"/>
</dbReference>
<dbReference type="GO" id="GO:0005788">
    <property type="term" value="C:endoplasmic reticulum lumen"/>
    <property type="evidence" value="ECO:0007669"/>
    <property type="project" value="UniProtKB-SubCell"/>
</dbReference>
<dbReference type="InterPro" id="IPR005792">
    <property type="entry name" value="Prot_disulphide_isomerase"/>
</dbReference>
<evidence type="ECO:0000256" key="4">
    <source>
        <dbReference type="ARBA" id="ARBA00012723"/>
    </source>
</evidence>
<feature type="region of interest" description="Disordered" evidence="14">
    <location>
        <begin position="538"/>
        <end position="571"/>
    </location>
</feature>
<evidence type="ECO:0000256" key="2">
    <source>
        <dbReference type="ARBA" id="ARBA00004319"/>
    </source>
</evidence>
<dbReference type="FunFam" id="3.40.30.10:FF:000042">
    <property type="entry name" value="protein disulfide-isomerase A2"/>
    <property type="match status" value="1"/>
</dbReference>
<dbReference type="PRINTS" id="PR00421">
    <property type="entry name" value="THIOREDOXIN"/>
</dbReference>
<dbReference type="PROSITE" id="PS51352">
    <property type="entry name" value="THIOREDOXIN_2"/>
    <property type="match status" value="2"/>
</dbReference>
<dbReference type="PROSITE" id="PS00194">
    <property type="entry name" value="THIOREDOXIN_1"/>
    <property type="match status" value="2"/>
</dbReference>
<dbReference type="PANTHER" id="PTHR18929:SF240">
    <property type="entry name" value="PROTEIN DISULFIDE-ISOMERASE"/>
    <property type="match status" value="1"/>
</dbReference>
<dbReference type="InterPro" id="IPR005788">
    <property type="entry name" value="PDI_thioredoxin-like_dom"/>
</dbReference>
<feature type="disulfide bond" description="Redox-active" evidence="11">
    <location>
        <begin position="467"/>
        <end position="470"/>
    </location>
</feature>
<dbReference type="NCBIfam" id="TIGR01130">
    <property type="entry name" value="ER_PDI_fam"/>
    <property type="match status" value="1"/>
</dbReference>
<dbReference type="InterPro" id="IPR017937">
    <property type="entry name" value="Thioredoxin_CS"/>
</dbReference>
<evidence type="ECO:0000256" key="13">
    <source>
        <dbReference type="RuleBase" id="RU361130"/>
    </source>
</evidence>
<keyword evidence="15" id="KW-0812">Transmembrane</keyword>
<keyword evidence="17" id="KW-1185">Reference proteome</keyword>
<dbReference type="GO" id="GO:0034976">
    <property type="term" value="P:response to endoplasmic reticulum stress"/>
    <property type="evidence" value="ECO:0007669"/>
    <property type="project" value="TreeGrafter"/>
</dbReference>
<evidence type="ECO:0000256" key="7">
    <source>
        <dbReference type="ARBA" id="ARBA00022824"/>
    </source>
</evidence>
<dbReference type="Pfam" id="PF00085">
    <property type="entry name" value="Thioredoxin"/>
    <property type="match status" value="2"/>
</dbReference>
<dbReference type="CDD" id="cd02995">
    <property type="entry name" value="PDI_a_PDI_a'_C"/>
    <property type="match status" value="1"/>
</dbReference>
<evidence type="ECO:0000256" key="3">
    <source>
        <dbReference type="ARBA" id="ARBA00006347"/>
    </source>
</evidence>
<dbReference type="AlphaFoldDB" id="A0A914H301"/>
<reference evidence="18" key="1">
    <citation type="submission" date="2022-11" db="UniProtKB">
        <authorList>
            <consortium name="WormBaseParasite"/>
        </authorList>
    </citation>
    <scope>IDENTIFICATION</scope>
</reference>
<sequence length="571" mass="64475">MLLKLSFRMNSELETGLPISTLGLNLFYSTFGLFLFFSTFGFFDLGTTYYMVEYLREYCHNMARIVLLCALVGLLLHISVVRSSEELPKIEEEENVLVLTKDNFEHVIKTYEFVLVEFYAPWCGHCKALAPEYAKAATQLKEEEESSIKLGKVDATVHSELASNFEVRGYPTLKLFKNGKPTEYGGGRDAASIVAWLKKKAGPVAKELKNADELKDYKDSAEVVVVAYFKDKDSAAAKAYLEVAGAIDDIPFGIVHDSDVSKEAELKKDDSITLFKKFDDGRTDFDGKATDVDEIKKFVQANRLPLVSEFSQETASVIFGGEIKSHNLLFVSKESSEFEKLESEFRAAAKEFKGKVLFVFINTDVEDNARIMEFFGLRKEDLPAVRLISLEEDMTKYKPEWNDITTENIVKFTASYVDGKLKPHLMSEEVPDDWEKQLVKVLVGKNFEQVARDDTKNVLVEFYAPWCGHCKQLAPIWDKLGEKYKDHENIVIAKMDSTANEIEDVKIQSFPTIKYFPANSKKVIDYTGERTLEGFSKFLDSGGKEGAGPSEEEKAAKEGEEEAEDEGHTEL</sequence>
<evidence type="ECO:0000256" key="8">
    <source>
        <dbReference type="ARBA" id="ARBA00023157"/>
    </source>
</evidence>
<evidence type="ECO:0000256" key="12">
    <source>
        <dbReference type="RuleBase" id="RU004208"/>
    </source>
</evidence>
<keyword evidence="5" id="KW-0732">Signal</keyword>
<comment type="subcellular location">
    <subcellularLocation>
        <location evidence="2">Endoplasmic reticulum lumen</location>
    </subcellularLocation>
</comment>
<evidence type="ECO:0000256" key="6">
    <source>
        <dbReference type="ARBA" id="ARBA00022737"/>
    </source>
</evidence>
<dbReference type="CDD" id="cd02981">
    <property type="entry name" value="PDI_b_family"/>
    <property type="match status" value="1"/>
</dbReference>
<keyword evidence="9 13" id="KW-0413">Isomerase</keyword>
<dbReference type="GO" id="GO:0003756">
    <property type="term" value="F:protein disulfide isomerase activity"/>
    <property type="evidence" value="ECO:0007669"/>
    <property type="project" value="UniProtKB-EC"/>
</dbReference>
<dbReference type="FunFam" id="3.40.30.10:FF:000023">
    <property type="entry name" value="Protein disulfide-isomerase"/>
    <property type="match status" value="1"/>
</dbReference>
<organism evidence="17 18">
    <name type="scientific">Globodera rostochiensis</name>
    <name type="common">Golden nematode worm</name>
    <name type="synonym">Heterodera rostochiensis</name>
    <dbReference type="NCBI Taxonomy" id="31243"/>
    <lineage>
        <taxon>Eukaryota</taxon>
        <taxon>Metazoa</taxon>
        <taxon>Ecdysozoa</taxon>
        <taxon>Nematoda</taxon>
        <taxon>Chromadorea</taxon>
        <taxon>Rhabditida</taxon>
        <taxon>Tylenchina</taxon>
        <taxon>Tylenchomorpha</taxon>
        <taxon>Tylenchoidea</taxon>
        <taxon>Heteroderidae</taxon>
        <taxon>Heteroderinae</taxon>
        <taxon>Globodera</taxon>
    </lineage>
</organism>
<dbReference type="CDD" id="cd02961">
    <property type="entry name" value="PDI_a_family"/>
    <property type="match status" value="1"/>
</dbReference>
<keyword evidence="7" id="KW-0256">Endoplasmic reticulum</keyword>
<protein>
    <recommendedName>
        <fullName evidence="4 13">Protein disulfide-isomerase</fullName>
        <ecNumber evidence="4 13">5.3.4.1</ecNumber>
    </recommendedName>
</protein>
<name>A0A914H301_GLORO</name>
<dbReference type="Pfam" id="PF13848">
    <property type="entry name" value="Thioredoxin_6"/>
    <property type="match status" value="1"/>
</dbReference>
<dbReference type="PANTHER" id="PTHR18929">
    <property type="entry name" value="PROTEIN DISULFIDE ISOMERASE"/>
    <property type="match status" value="1"/>
</dbReference>
<keyword evidence="8 11" id="KW-1015">Disulfide bond</keyword>
<proteinExistence type="inferred from homology"/>
<comment type="similarity">
    <text evidence="3 12">Belongs to the protein disulfide isomerase family.</text>
</comment>
<comment type="catalytic activity">
    <reaction evidence="1 13">
        <text>Catalyzes the rearrangement of -S-S- bonds in proteins.</text>
        <dbReference type="EC" id="5.3.4.1"/>
    </reaction>
</comment>
<evidence type="ECO:0000256" key="15">
    <source>
        <dbReference type="SAM" id="Phobius"/>
    </source>
</evidence>
<feature type="domain" description="Thioredoxin" evidence="16">
    <location>
        <begin position="76"/>
        <end position="202"/>
    </location>
</feature>
<dbReference type="GO" id="GO:0006457">
    <property type="term" value="P:protein folding"/>
    <property type="evidence" value="ECO:0007669"/>
    <property type="project" value="TreeGrafter"/>
</dbReference>
<dbReference type="EC" id="5.3.4.1" evidence="4 13"/>
<dbReference type="InterPro" id="IPR013766">
    <property type="entry name" value="Thioredoxin_domain"/>
</dbReference>
<evidence type="ECO:0000259" key="16">
    <source>
        <dbReference type="PROSITE" id="PS51352"/>
    </source>
</evidence>
<evidence type="ECO:0000313" key="18">
    <source>
        <dbReference type="WBParaSite" id="Gr19_v10_g1278.t1"/>
    </source>
</evidence>
<dbReference type="SUPFAM" id="SSF52833">
    <property type="entry name" value="Thioredoxin-like"/>
    <property type="match status" value="4"/>
</dbReference>
<keyword evidence="15" id="KW-0472">Membrane</keyword>
<feature type="transmembrane region" description="Helical" evidence="15">
    <location>
        <begin position="62"/>
        <end position="80"/>
    </location>
</feature>
<keyword evidence="6" id="KW-0677">Repeat</keyword>
<keyword evidence="15" id="KW-1133">Transmembrane helix</keyword>
<keyword evidence="10 11" id="KW-0676">Redox-active center</keyword>
<accession>A0A914H301</accession>
<evidence type="ECO:0000256" key="5">
    <source>
        <dbReference type="ARBA" id="ARBA00022729"/>
    </source>
</evidence>
<dbReference type="Gene3D" id="3.40.30.10">
    <property type="entry name" value="Glutaredoxin"/>
    <property type="match status" value="4"/>
</dbReference>
<dbReference type="FunFam" id="3.40.30.10:FF:000030">
    <property type="entry name" value="Protein disulfide-isomerase"/>
    <property type="match status" value="1"/>
</dbReference>
<dbReference type="NCBIfam" id="TIGR01126">
    <property type="entry name" value="pdi_dom"/>
    <property type="match status" value="2"/>
</dbReference>
<dbReference type="FunFam" id="3.40.30.10:FF:000027">
    <property type="entry name" value="protein disulfide-isomerase A2"/>
    <property type="match status" value="1"/>
</dbReference>
<evidence type="ECO:0000313" key="17">
    <source>
        <dbReference type="Proteomes" id="UP000887572"/>
    </source>
</evidence>
<dbReference type="InterPro" id="IPR036249">
    <property type="entry name" value="Thioredoxin-like_sf"/>
</dbReference>
<feature type="disulfide bond" description="Redox-active" evidence="11">
    <location>
        <begin position="123"/>
        <end position="126"/>
    </location>
</feature>